<gene>
    <name evidence="1" type="ORF">BSAL_31205</name>
</gene>
<dbReference type="Proteomes" id="UP000051952">
    <property type="component" value="Unassembled WGS sequence"/>
</dbReference>
<dbReference type="EMBL" id="CYKH01001904">
    <property type="protein sequence ID" value="CUG91301.1"/>
    <property type="molecule type" value="Genomic_DNA"/>
</dbReference>
<protein>
    <submittedName>
        <fullName evidence="1">Uncharacterized protein</fullName>
    </submittedName>
</protein>
<dbReference type="OMA" id="AEFYETT"/>
<evidence type="ECO:0000313" key="1">
    <source>
        <dbReference type="EMBL" id="CUG91301.1"/>
    </source>
</evidence>
<sequence>MIVIAVVGVACAVAILYCTHIYYDREQALYDALVCTKNVMTNEQLDHWITNGTLLGSARLGRFVMWDGELDVAVLQDSSVSSDVLQQSIDVLAASCFTYSNSMQAGSDLRGPRRWRLCTSRVCAEIHEFVSTKGSLFLSSVDGVVAANQTLPLVACQVQGVDISCPSNTTFFLDAAYGAEWQSGSLTAMF</sequence>
<dbReference type="AlphaFoldDB" id="A0A0S4JMC1"/>
<keyword evidence="2" id="KW-1185">Reference proteome</keyword>
<dbReference type="VEuPathDB" id="TriTrypDB:BSAL_31205"/>
<dbReference type="PANTHER" id="PTHR13627">
    <property type="entry name" value="FUKUTIN RELATED PROTEIN"/>
    <property type="match status" value="1"/>
</dbReference>
<dbReference type="InterPro" id="IPR052613">
    <property type="entry name" value="LicD_transferase"/>
</dbReference>
<accession>A0A0S4JMC1</accession>
<organism evidence="1 2">
    <name type="scientific">Bodo saltans</name>
    <name type="common">Flagellated protozoan</name>
    <dbReference type="NCBI Taxonomy" id="75058"/>
    <lineage>
        <taxon>Eukaryota</taxon>
        <taxon>Discoba</taxon>
        <taxon>Euglenozoa</taxon>
        <taxon>Kinetoplastea</taxon>
        <taxon>Metakinetoplastina</taxon>
        <taxon>Eubodonida</taxon>
        <taxon>Bodonidae</taxon>
        <taxon>Bodo</taxon>
    </lineage>
</organism>
<name>A0A0S4JMC1_BODSA</name>
<reference evidence="2" key="1">
    <citation type="submission" date="2015-09" db="EMBL/GenBank/DDBJ databases">
        <authorList>
            <consortium name="Pathogen Informatics"/>
        </authorList>
    </citation>
    <scope>NUCLEOTIDE SEQUENCE [LARGE SCALE GENOMIC DNA]</scope>
    <source>
        <strain evidence="2">Lake Konstanz</strain>
    </source>
</reference>
<proteinExistence type="predicted"/>
<dbReference type="OrthoDB" id="444255at2759"/>
<dbReference type="PANTHER" id="PTHR13627:SF31">
    <property type="entry name" value="RIBITOL 5-PHOSPHATE TRANSFERASE FKRP"/>
    <property type="match status" value="1"/>
</dbReference>
<evidence type="ECO:0000313" key="2">
    <source>
        <dbReference type="Proteomes" id="UP000051952"/>
    </source>
</evidence>